<dbReference type="EMBL" id="CP013067">
    <property type="protein sequence ID" value="ALP40606.1"/>
    <property type="molecule type" value="Genomic_DNA"/>
</dbReference>
<dbReference type="Proteomes" id="UP000058114">
    <property type="component" value="Chromosome"/>
</dbReference>
<reference evidence="1 2" key="2">
    <citation type="journal article" date="2016" name="Genome Announc.">
        <title>Complete Genome Sequence of the Highly Virulent Aeromonas schubertii Strain WL1483, Isolated from Diseased Snakehead Fish (Channa argus) in China.</title>
        <authorList>
            <person name="Liu L."/>
            <person name="Li N."/>
            <person name="Zhang D."/>
            <person name="Fu X."/>
            <person name="Shi C."/>
            <person name="Lin Q."/>
            <person name="Hao G."/>
        </authorList>
    </citation>
    <scope>NUCLEOTIDE SEQUENCE [LARGE SCALE GENOMIC DNA]</scope>
    <source>
        <strain evidence="1 2">WL1483</strain>
    </source>
</reference>
<accession>A0A0S2SFY0</accession>
<dbReference type="KEGG" id="asr:WL1483_1187"/>
<protein>
    <submittedName>
        <fullName evidence="1">Uncharacterized protein</fullName>
    </submittedName>
</protein>
<name>A0A0S2SFY0_9GAMM</name>
<evidence type="ECO:0000313" key="2">
    <source>
        <dbReference type="Proteomes" id="UP000058114"/>
    </source>
</evidence>
<reference evidence="2" key="1">
    <citation type="submission" date="2015-10" db="EMBL/GenBank/DDBJ databases">
        <title>Complete Genome Sequence of Aeromonas schubertii strain WL1483.</title>
        <authorList>
            <person name="Liu L."/>
        </authorList>
    </citation>
    <scope>NUCLEOTIDE SEQUENCE [LARGE SCALE GENOMIC DNA]</scope>
    <source>
        <strain evidence="2">WL1483</strain>
    </source>
</reference>
<evidence type="ECO:0000313" key="1">
    <source>
        <dbReference type="EMBL" id="ALP40606.1"/>
    </source>
</evidence>
<organism evidence="1 2">
    <name type="scientific">Aeromonas schubertii</name>
    <dbReference type="NCBI Taxonomy" id="652"/>
    <lineage>
        <taxon>Bacteria</taxon>
        <taxon>Pseudomonadati</taxon>
        <taxon>Pseudomonadota</taxon>
        <taxon>Gammaproteobacteria</taxon>
        <taxon>Aeromonadales</taxon>
        <taxon>Aeromonadaceae</taxon>
        <taxon>Aeromonas</taxon>
    </lineage>
</organism>
<proteinExistence type="predicted"/>
<dbReference type="AlphaFoldDB" id="A0A0S2SFY0"/>
<gene>
    <name evidence="1" type="ORF">WL1483_1187</name>
</gene>
<dbReference type="PATRIC" id="fig|652.5.peg.1086"/>
<sequence length="40" mass="4528">MEIQKAIEFIISVIPPAMTKQENSRNITKITLQTVIVNSK</sequence>